<evidence type="ECO:0000313" key="11">
    <source>
        <dbReference type="Proteomes" id="UP000774130"/>
    </source>
</evidence>
<reference evidence="10 11" key="1">
    <citation type="submission" date="2021-06" db="EMBL/GenBank/DDBJ databases">
        <title>Enterococcus alishanensis sp. nov., a novel lactic acid bacterium isolated from fresh coffee beans.</title>
        <authorList>
            <person name="Chen Y.-S."/>
        </authorList>
    </citation>
    <scope>NUCLEOTIDE SEQUENCE [LARGE SCALE GENOMIC DNA]</scope>
    <source>
        <strain evidence="10 11">ALS3</strain>
    </source>
</reference>
<dbReference type="Proteomes" id="UP000774130">
    <property type="component" value="Unassembled WGS sequence"/>
</dbReference>
<gene>
    <name evidence="10" type="ORF">KUA55_13145</name>
</gene>
<keyword evidence="2 8" id="KW-0813">Transport</keyword>
<evidence type="ECO:0000256" key="6">
    <source>
        <dbReference type="ARBA" id="ARBA00022989"/>
    </source>
</evidence>
<keyword evidence="6 8" id="KW-1133">Transmembrane helix</keyword>
<feature type="transmembrane region" description="Helical" evidence="8">
    <location>
        <begin position="61"/>
        <end position="83"/>
    </location>
</feature>
<organism evidence="10 11">
    <name type="scientific">Enterococcus alishanensis</name>
    <dbReference type="NCBI Taxonomy" id="1303817"/>
    <lineage>
        <taxon>Bacteria</taxon>
        <taxon>Bacillati</taxon>
        <taxon>Bacillota</taxon>
        <taxon>Bacilli</taxon>
        <taxon>Lactobacillales</taxon>
        <taxon>Enterococcaceae</taxon>
        <taxon>Enterococcus</taxon>
    </lineage>
</organism>
<evidence type="ECO:0000256" key="5">
    <source>
        <dbReference type="ARBA" id="ARBA00022692"/>
    </source>
</evidence>
<evidence type="ECO:0000256" key="1">
    <source>
        <dbReference type="ARBA" id="ARBA00004429"/>
    </source>
</evidence>
<evidence type="ECO:0000313" key="10">
    <source>
        <dbReference type="EMBL" id="MBV7391629.1"/>
    </source>
</evidence>
<evidence type="ECO:0000256" key="7">
    <source>
        <dbReference type="ARBA" id="ARBA00023136"/>
    </source>
</evidence>
<dbReference type="PROSITE" id="PS50928">
    <property type="entry name" value="ABC_TM1"/>
    <property type="match status" value="1"/>
</dbReference>
<feature type="transmembrane region" description="Helical" evidence="8">
    <location>
        <begin position="125"/>
        <end position="145"/>
    </location>
</feature>
<dbReference type="Pfam" id="PF00528">
    <property type="entry name" value="BPD_transp_1"/>
    <property type="match status" value="1"/>
</dbReference>
<evidence type="ECO:0000256" key="3">
    <source>
        <dbReference type="ARBA" id="ARBA00022475"/>
    </source>
</evidence>
<dbReference type="RefSeq" id="WP_218326838.1">
    <property type="nucleotide sequence ID" value="NZ_JAHUZB010000005.1"/>
</dbReference>
<feature type="transmembrane region" description="Helical" evidence="8">
    <location>
        <begin position="7"/>
        <end position="26"/>
    </location>
</feature>
<proteinExistence type="inferred from homology"/>
<dbReference type="EMBL" id="JAHUZB010000005">
    <property type="protein sequence ID" value="MBV7391629.1"/>
    <property type="molecule type" value="Genomic_DNA"/>
</dbReference>
<dbReference type="InterPro" id="IPR000515">
    <property type="entry name" value="MetI-like"/>
</dbReference>
<keyword evidence="3" id="KW-1003">Cell membrane</keyword>
<comment type="subcellular location">
    <subcellularLocation>
        <location evidence="1">Cell inner membrane</location>
        <topology evidence="1">Multi-pass membrane protein</topology>
    </subcellularLocation>
    <subcellularLocation>
        <location evidence="8">Cell membrane</location>
        <topology evidence="8">Multi-pass membrane protein</topology>
    </subcellularLocation>
</comment>
<feature type="transmembrane region" description="Helical" evidence="8">
    <location>
        <begin position="224"/>
        <end position="245"/>
    </location>
</feature>
<keyword evidence="11" id="KW-1185">Reference proteome</keyword>
<keyword evidence="4" id="KW-0997">Cell inner membrane</keyword>
<protein>
    <submittedName>
        <fullName evidence="10">ABC transporter permease subunit</fullName>
    </submittedName>
</protein>
<feature type="domain" description="ABC transmembrane type-1" evidence="9">
    <location>
        <begin position="57"/>
        <end position="245"/>
    </location>
</feature>
<dbReference type="CDD" id="cd06261">
    <property type="entry name" value="TM_PBP2"/>
    <property type="match status" value="1"/>
</dbReference>
<evidence type="ECO:0000256" key="4">
    <source>
        <dbReference type="ARBA" id="ARBA00022519"/>
    </source>
</evidence>
<evidence type="ECO:0000259" key="9">
    <source>
        <dbReference type="PROSITE" id="PS50928"/>
    </source>
</evidence>
<comment type="similarity">
    <text evidence="8">Belongs to the binding-protein-dependent transport system permease family.</text>
</comment>
<sequence length="258" mass="28516">MKNSIKFIVGFIIILPVAVLVLWALGKDWLYPQIVPAEFSLKFIQQMVKDPNFIAALLNSVYIAFAATFLTLIIALPAAKFLAFQHFLPRRFVELIIYLALILPGIAIITSSQTVFLQLRLTGTFTGLILIHSYFMLPYALQILLESYRKMGFGYSETAKVLGATNWQTFTSVTFPLLKPGILAAGNLIYFVSFSQYLPTFFIGGGRIITLPMLLLPYANNGRFGIASSYSLLFLVVSLIAVGLIKKGIGGKKDGLTT</sequence>
<name>A0ABS6TFM8_9ENTE</name>
<accession>A0ABS6TFM8</accession>
<comment type="caution">
    <text evidence="10">The sequence shown here is derived from an EMBL/GenBank/DDBJ whole genome shotgun (WGS) entry which is preliminary data.</text>
</comment>
<feature type="transmembrane region" description="Helical" evidence="8">
    <location>
        <begin position="95"/>
        <end position="119"/>
    </location>
</feature>
<dbReference type="PANTHER" id="PTHR43357">
    <property type="entry name" value="INNER MEMBRANE ABC TRANSPORTER PERMEASE PROTEIN YDCV"/>
    <property type="match status" value="1"/>
</dbReference>
<evidence type="ECO:0000256" key="8">
    <source>
        <dbReference type="RuleBase" id="RU363032"/>
    </source>
</evidence>
<feature type="transmembrane region" description="Helical" evidence="8">
    <location>
        <begin position="197"/>
        <end position="218"/>
    </location>
</feature>
<keyword evidence="7 8" id="KW-0472">Membrane</keyword>
<keyword evidence="5 8" id="KW-0812">Transmembrane</keyword>
<dbReference type="PANTHER" id="PTHR43357:SF4">
    <property type="entry name" value="INNER MEMBRANE ABC TRANSPORTER PERMEASE PROTEIN YDCV"/>
    <property type="match status" value="1"/>
</dbReference>
<evidence type="ECO:0000256" key="2">
    <source>
        <dbReference type="ARBA" id="ARBA00022448"/>
    </source>
</evidence>